<keyword evidence="4 5" id="KW-0472">Membrane</keyword>
<dbReference type="Pfam" id="PF01758">
    <property type="entry name" value="SBF"/>
    <property type="match status" value="1"/>
</dbReference>
<organism evidence="6">
    <name type="scientific">freshwater metagenome</name>
    <dbReference type="NCBI Taxonomy" id="449393"/>
    <lineage>
        <taxon>unclassified sequences</taxon>
        <taxon>metagenomes</taxon>
        <taxon>ecological metagenomes</taxon>
    </lineage>
</organism>
<evidence type="ECO:0000256" key="3">
    <source>
        <dbReference type="ARBA" id="ARBA00022989"/>
    </source>
</evidence>
<evidence type="ECO:0000313" key="6">
    <source>
        <dbReference type="EMBL" id="CAB4637527.1"/>
    </source>
</evidence>
<evidence type="ECO:0000256" key="2">
    <source>
        <dbReference type="ARBA" id="ARBA00022692"/>
    </source>
</evidence>
<feature type="transmembrane region" description="Helical" evidence="5">
    <location>
        <begin position="7"/>
        <end position="28"/>
    </location>
</feature>
<protein>
    <submittedName>
        <fullName evidence="6">Unannotated protein</fullName>
    </submittedName>
</protein>
<dbReference type="Gene3D" id="1.20.1530.20">
    <property type="match status" value="1"/>
</dbReference>
<gene>
    <name evidence="6" type="ORF">UFOPK2158_00292</name>
</gene>
<feature type="transmembrane region" description="Helical" evidence="5">
    <location>
        <begin position="194"/>
        <end position="212"/>
    </location>
</feature>
<feature type="transmembrane region" description="Helical" evidence="5">
    <location>
        <begin position="131"/>
        <end position="154"/>
    </location>
</feature>
<name>A0A6J6JJU1_9ZZZZ</name>
<feature type="transmembrane region" description="Helical" evidence="5">
    <location>
        <begin position="34"/>
        <end position="55"/>
    </location>
</feature>
<sequence length="318" mass="33330">MTKAGGYSIAWILPGIALGAVLGLFLPIQSEVLVAVQWGALALMVFLVVSSLPLLSVGKALSKPRVLVPLFVLNLVVVPIIAFVFSRVLWQAPELQVGLLLVLLAPGVALSLSTAAQAGGDVESVLATKPLLLVGQLVVVPLYVVVLSTGALRLEDLPPTFVVVGAVIVGPSLLALLVQGLGRMFPGVAQGRIALTRLSVPVISVTIALVLWNRVPGQLSHLEELYRLVPLFFAFLVLLAPIGLLAGILASLSQAEKRAMMIVGAGRGGIIMLPIALALNVDAWGLVPLVVIVQLGIEVLGLLVYRSIVPEIVPSWGR</sequence>
<feature type="transmembrane region" description="Helical" evidence="5">
    <location>
        <begin position="232"/>
        <end position="252"/>
    </location>
</feature>
<keyword evidence="3 5" id="KW-1133">Transmembrane helix</keyword>
<dbReference type="GO" id="GO:0016020">
    <property type="term" value="C:membrane"/>
    <property type="evidence" value="ECO:0007669"/>
    <property type="project" value="UniProtKB-SubCell"/>
</dbReference>
<evidence type="ECO:0000256" key="1">
    <source>
        <dbReference type="ARBA" id="ARBA00004141"/>
    </source>
</evidence>
<feature type="transmembrane region" description="Helical" evidence="5">
    <location>
        <begin position="97"/>
        <end position="119"/>
    </location>
</feature>
<feature type="transmembrane region" description="Helical" evidence="5">
    <location>
        <begin position="160"/>
        <end position="182"/>
    </location>
</feature>
<evidence type="ECO:0000256" key="5">
    <source>
        <dbReference type="SAM" id="Phobius"/>
    </source>
</evidence>
<evidence type="ECO:0000256" key="4">
    <source>
        <dbReference type="ARBA" id="ARBA00023136"/>
    </source>
</evidence>
<dbReference type="InterPro" id="IPR038770">
    <property type="entry name" value="Na+/solute_symporter_sf"/>
</dbReference>
<dbReference type="AlphaFoldDB" id="A0A6J6JJU1"/>
<proteinExistence type="predicted"/>
<comment type="subcellular location">
    <subcellularLocation>
        <location evidence="1">Membrane</location>
        <topology evidence="1">Multi-pass membrane protein</topology>
    </subcellularLocation>
</comment>
<accession>A0A6J6JJU1</accession>
<feature type="transmembrane region" description="Helical" evidence="5">
    <location>
        <begin position="67"/>
        <end position="85"/>
    </location>
</feature>
<reference evidence="6" key="1">
    <citation type="submission" date="2020-05" db="EMBL/GenBank/DDBJ databases">
        <authorList>
            <person name="Chiriac C."/>
            <person name="Salcher M."/>
            <person name="Ghai R."/>
            <person name="Kavagutti S V."/>
        </authorList>
    </citation>
    <scope>NUCLEOTIDE SEQUENCE</scope>
</reference>
<keyword evidence="2 5" id="KW-0812">Transmembrane</keyword>
<dbReference type="EMBL" id="CAEZVY010000019">
    <property type="protein sequence ID" value="CAB4637527.1"/>
    <property type="molecule type" value="Genomic_DNA"/>
</dbReference>
<dbReference type="InterPro" id="IPR002657">
    <property type="entry name" value="BilAc:Na_symport/Acr3"/>
</dbReference>
<feature type="transmembrane region" description="Helical" evidence="5">
    <location>
        <begin position="259"/>
        <end position="279"/>
    </location>
</feature>
<feature type="transmembrane region" description="Helical" evidence="5">
    <location>
        <begin position="285"/>
        <end position="305"/>
    </location>
</feature>